<evidence type="ECO:0000313" key="1">
    <source>
        <dbReference type="EMBL" id="SIS49027.1"/>
    </source>
</evidence>
<dbReference type="Proteomes" id="UP000186292">
    <property type="component" value="Unassembled WGS sequence"/>
</dbReference>
<organism evidence="1 2">
    <name type="scientific">Corynebacterium appendicis CIP 107643</name>
    <dbReference type="NCBI Taxonomy" id="1161099"/>
    <lineage>
        <taxon>Bacteria</taxon>
        <taxon>Bacillati</taxon>
        <taxon>Actinomycetota</taxon>
        <taxon>Actinomycetes</taxon>
        <taxon>Mycobacteriales</taxon>
        <taxon>Corynebacteriaceae</taxon>
        <taxon>Corynebacterium</taxon>
    </lineage>
</organism>
<dbReference type="STRING" id="1161099.SAMN05444817_10862"/>
<sequence>MLSSVLDLGTELINYIVWIARSISSGQLPF</sequence>
<dbReference type="EMBL" id="FTOF01000008">
    <property type="protein sequence ID" value="SIS49027.1"/>
    <property type="molecule type" value="Genomic_DNA"/>
</dbReference>
<dbReference type="AlphaFoldDB" id="A0A1N7JI76"/>
<accession>A0A1N7JI76</accession>
<keyword evidence="2" id="KW-1185">Reference proteome</keyword>
<reference evidence="2" key="1">
    <citation type="submission" date="2017-01" db="EMBL/GenBank/DDBJ databases">
        <authorList>
            <person name="Varghese N."/>
            <person name="Submissions S."/>
        </authorList>
    </citation>
    <scope>NUCLEOTIDE SEQUENCE [LARGE SCALE GENOMIC DNA]</scope>
    <source>
        <strain evidence="2">DSM 44531</strain>
    </source>
</reference>
<gene>
    <name evidence="1" type="ORF">SAMN05444817_10862</name>
</gene>
<name>A0A1N7JI76_9CORY</name>
<protein>
    <submittedName>
        <fullName evidence="1">Uncharacterized protein</fullName>
    </submittedName>
</protein>
<proteinExistence type="predicted"/>
<evidence type="ECO:0000313" key="2">
    <source>
        <dbReference type="Proteomes" id="UP000186292"/>
    </source>
</evidence>